<dbReference type="OrthoDB" id="9812605at2"/>
<dbReference type="Proteomes" id="UP000076925">
    <property type="component" value="Unassembled WGS sequence"/>
</dbReference>
<proteinExistence type="predicted"/>
<reference evidence="1 2" key="1">
    <citation type="journal article" date="2013" name="Genome Biol. Evol.">
        <title>Genomes of Stigonematalean cyanobacteria (subsection V) and the evolution of oxygenic photosynthesis from prokaryotes to plastids.</title>
        <authorList>
            <person name="Dagan T."/>
            <person name="Roettger M."/>
            <person name="Stucken K."/>
            <person name="Landan G."/>
            <person name="Koch R."/>
            <person name="Major P."/>
            <person name="Gould S.B."/>
            <person name="Goremykin V.V."/>
            <person name="Rippka R."/>
            <person name="Tandeau de Marsac N."/>
            <person name="Gugger M."/>
            <person name="Lockhart P.J."/>
            <person name="Allen J.F."/>
            <person name="Brune I."/>
            <person name="Maus I."/>
            <person name="Puhler A."/>
            <person name="Martin W.F."/>
        </authorList>
    </citation>
    <scope>NUCLEOTIDE SEQUENCE [LARGE SCALE GENOMIC DNA]</scope>
    <source>
        <strain evidence="1 2">PCC 7110</strain>
    </source>
</reference>
<organism evidence="1 2">
    <name type="scientific">Scytonema hofmannii PCC 7110</name>
    <dbReference type="NCBI Taxonomy" id="128403"/>
    <lineage>
        <taxon>Bacteria</taxon>
        <taxon>Bacillati</taxon>
        <taxon>Cyanobacteriota</taxon>
        <taxon>Cyanophyceae</taxon>
        <taxon>Nostocales</taxon>
        <taxon>Scytonemataceae</taxon>
        <taxon>Scytonema</taxon>
    </lineage>
</organism>
<protein>
    <submittedName>
        <fullName evidence="1">HipA-like protein</fullName>
    </submittedName>
</protein>
<gene>
    <name evidence="1" type="ORF">WA1_40550</name>
</gene>
<evidence type="ECO:0000313" key="1">
    <source>
        <dbReference type="EMBL" id="KYC36035.1"/>
    </source>
</evidence>
<dbReference type="EMBL" id="ANNX02000047">
    <property type="protein sequence ID" value="KYC36035.1"/>
    <property type="molecule type" value="Genomic_DNA"/>
</dbReference>
<sequence length="315" mass="36067">MVEKFLIIRVPSDVSQYTEEIGTREKFWFRNEEGRLYLYKKIRYNTLNNGTEKIPTGEDWAEKIASELCEMLELPHAEYHLATSDGERGVITPSFLPEQASLIAGNEILSGLLPDYPINQKYGVFQHTINNVFNAIKHNSVNLPINWIPLKGISNAEETFVGYLLLDAWVGNSDRHHENWAFVSLNGLTYLAPTYDHASCLGRNESDEKRKQRLITKDTGFSVQAYVTNCKSALYAKDSDKKPLKTFDAFCEALQRYPNAARVWLNHLDKVSNNDILKLFQRIPTVIISETAIEFALKILEINQSRLLKLRKTLP</sequence>
<comment type="caution">
    <text evidence="1">The sequence shown here is derived from an EMBL/GenBank/DDBJ whole genome shotgun (WGS) entry which is preliminary data.</text>
</comment>
<dbReference type="Gene3D" id="1.10.1070.20">
    <property type="match status" value="1"/>
</dbReference>
<evidence type="ECO:0000313" key="2">
    <source>
        <dbReference type="Proteomes" id="UP000076925"/>
    </source>
</evidence>
<name>A0A139WUB4_9CYAN</name>
<dbReference type="RefSeq" id="WP_017742718.1">
    <property type="nucleotide sequence ID" value="NZ_KQ976354.1"/>
</dbReference>
<dbReference type="STRING" id="128403.WA1_40550"/>
<keyword evidence="2" id="KW-1185">Reference proteome</keyword>
<accession>A0A139WUB4</accession>
<dbReference type="AlphaFoldDB" id="A0A139WUB4"/>